<evidence type="ECO:0000256" key="4">
    <source>
        <dbReference type="ARBA" id="ARBA00022574"/>
    </source>
</evidence>
<dbReference type="EMBL" id="PPHD01048824">
    <property type="protein sequence ID" value="POI23461.1"/>
    <property type="molecule type" value="Genomic_DNA"/>
</dbReference>
<feature type="non-terminal residue" evidence="11">
    <location>
        <position position="371"/>
    </location>
</feature>
<dbReference type="PANTHER" id="PTHR14885">
    <property type="entry name" value="CILIA- AND FLAGELLA-ASSOCIATED PROTEIN 43-RELATED"/>
    <property type="match status" value="1"/>
</dbReference>
<comment type="subcellular location">
    <subcellularLocation>
        <location evidence="1">Cell projection</location>
        <location evidence="1">Cilium</location>
    </subcellularLocation>
    <subcellularLocation>
        <location evidence="2">Cytoplasm</location>
        <location evidence="2">Cytoskeleton</location>
    </subcellularLocation>
</comment>
<evidence type="ECO:0000256" key="10">
    <source>
        <dbReference type="SAM" id="MobiDB-lite"/>
    </source>
</evidence>
<evidence type="ECO:0008006" key="13">
    <source>
        <dbReference type="Google" id="ProtNLM"/>
    </source>
</evidence>
<evidence type="ECO:0000256" key="8">
    <source>
        <dbReference type="ARBA" id="ARBA00023273"/>
    </source>
</evidence>
<keyword evidence="4" id="KW-0853">WD repeat</keyword>
<name>A0A2P4SH77_BAMTH</name>
<evidence type="ECO:0000256" key="1">
    <source>
        <dbReference type="ARBA" id="ARBA00004138"/>
    </source>
</evidence>
<dbReference type="GO" id="GO:0005856">
    <property type="term" value="C:cytoskeleton"/>
    <property type="evidence" value="ECO:0007669"/>
    <property type="project" value="UniProtKB-SubCell"/>
</dbReference>
<evidence type="ECO:0000256" key="2">
    <source>
        <dbReference type="ARBA" id="ARBA00004245"/>
    </source>
</evidence>
<reference evidence="11 12" key="1">
    <citation type="submission" date="2018-01" db="EMBL/GenBank/DDBJ databases">
        <title>Comparison of the Chinese Bamboo Partridge and Red Junglefowl genome sequences highlights the importance of demography in genome evolution.</title>
        <authorList>
            <person name="Tiley G.P."/>
            <person name="Kimball R.T."/>
            <person name="Braun E.L."/>
            <person name="Burleigh J.G."/>
        </authorList>
    </citation>
    <scope>NUCLEOTIDE SEQUENCE [LARGE SCALE GENOMIC DNA]</scope>
    <source>
        <strain evidence="11">RTK389</strain>
        <tissue evidence="11">Blood</tissue>
    </source>
</reference>
<keyword evidence="6 9" id="KW-0175">Coiled coil</keyword>
<gene>
    <name evidence="11" type="ORF">CIB84_012791</name>
</gene>
<evidence type="ECO:0000256" key="3">
    <source>
        <dbReference type="ARBA" id="ARBA00022490"/>
    </source>
</evidence>
<dbReference type="Proteomes" id="UP000237246">
    <property type="component" value="Unassembled WGS sequence"/>
</dbReference>
<dbReference type="AlphaFoldDB" id="A0A2P4SH77"/>
<evidence type="ECO:0000313" key="12">
    <source>
        <dbReference type="Proteomes" id="UP000237246"/>
    </source>
</evidence>
<feature type="coiled-coil region" evidence="9">
    <location>
        <begin position="200"/>
        <end position="234"/>
    </location>
</feature>
<evidence type="ECO:0000313" key="11">
    <source>
        <dbReference type="EMBL" id="POI23461.1"/>
    </source>
</evidence>
<comment type="caution">
    <text evidence="11">The sequence shown here is derived from an EMBL/GenBank/DDBJ whole genome shotgun (WGS) entry which is preliminary data.</text>
</comment>
<evidence type="ECO:0000256" key="6">
    <source>
        <dbReference type="ARBA" id="ARBA00023054"/>
    </source>
</evidence>
<feature type="region of interest" description="Disordered" evidence="10">
    <location>
        <begin position="129"/>
        <end position="158"/>
    </location>
</feature>
<keyword evidence="3" id="KW-0963">Cytoplasm</keyword>
<evidence type="ECO:0000256" key="7">
    <source>
        <dbReference type="ARBA" id="ARBA00023212"/>
    </source>
</evidence>
<organism evidence="11 12">
    <name type="scientific">Bambusicola thoracicus</name>
    <name type="common">Chinese bamboo-partridge</name>
    <name type="synonym">Perdix thoracica</name>
    <dbReference type="NCBI Taxonomy" id="9083"/>
    <lineage>
        <taxon>Eukaryota</taxon>
        <taxon>Metazoa</taxon>
        <taxon>Chordata</taxon>
        <taxon>Craniata</taxon>
        <taxon>Vertebrata</taxon>
        <taxon>Euteleostomi</taxon>
        <taxon>Archelosauria</taxon>
        <taxon>Archosauria</taxon>
        <taxon>Dinosauria</taxon>
        <taxon>Saurischia</taxon>
        <taxon>Theropoda</taxon>
        <taxon>Coelurosauria</taxon>
        <taxon>Aves</taxon>
        <taxon>Neognathae</taxon>
        <taxon>Galloanserae</taxon>
        <taxon>Galliformes</taxon>
        <taxon>Phasianidae</taxon>
        <taxon>Perdicinae</taxon>
        <taxon>Bambusicola</taxon>
    </lineage>
</organism>
<sequence>INELVTNFDAELRFLRHKKLQLDVQMKYADLNYTTWFEELLILKNAEKNENVLQGHVNTLQSEQEAMQSKLNSYLAQMEDKKSEIVKLQECEKALYASFQASLGENNEFAHFLTKVLKKKFNCVKKEIERETDEKDESEEESDEESSSESDEDDSGSEDEIFDISICPENCDKALFQNTIQLREKLLDIKEALIREKKVAAELRKEYDVLFEKAKSIESNLNTAEKELDIFQWKKQQKLNDLYVVVPLKLHQVEYFVNGEIPRDFSQALVFTNQSLEYLQKRTVDLHHEKIMQREIYEKAQKQYKQLVQDKKEMEITIQRLEEKCRQLMMLKFGREVDFEAVQARSVNIRLEELELQIMEKEYEHSQEIKE</sequence>
<proteinExistence type="predicted"/>
<keyword evidence="8" id="KW-0966">Cell projection</keyword>
<evidence type="ECO:0000256" key="5">
    <source>
        <dbReference type="ARBA" id="ARBA00022737"/>
    </source>
</evidence>
<keyword evidence="5" id="KW-0677">Repeat</keyword>
<dbReference type="PANTHER" id="PTHR14885:SF3">
    <property type="entry name" value="CILIA- AND FLAGELLA-ASSOCIATED PROTEIN 44"/>
    <property type="match status" value="1"/>
</dbReference>
<feature type="non-terminal residue" evidence="11">
    <location>
        <position position="1"/>
    </location>
</feature>
<accession>A0A2P4SH77</accession>
<keyword evidence="7" id="KW-0206">Cytoskeleton</keyword>
<dbReference type="OrthoDB" id="1935234at2759"/>
<evidence type="ECO:0000256" key="9">
    <source>
        <dbReference type="SAM" id="Coils"/>
    </source>
</evidence>
<feature type="compositionally biased region" description="Acidic residues" evidence="10">
    <location>
        <begin position="134"/>
        <end position="158"/>
    </location>
</feature>
<feature type="coiled-coil region" evidence="9">
    <location>
        <begin position="297"/>
        <end position="371"/>
    </location>
</feature>
<keyword evidence="12" id="KW-1185">Reference proteome</keyword>
<dbReference type="GO" id="GO:0005929">
    <property type="term" value="C:cilium"/>
    <property type="evidence" value="ECO:0007669"/>
    <property type="project" value="UniProtKB-SubCell"/>
</dbReference>
<protein>
    <recommendedName>
        <fullName evidence="13">DUF4201 domain-containing protein</fullName>
    </recommendedName>
</protein>
<feature type="coiled-coil region" evidence="9">
    <location>
        <begin position="43"/>
        <end position="84"/>
    </location>
</feature>